<dbReference type="RefSeq" id="XP_002115765.1">
    <property type="nucleotide sequence ID" value="XM_002115729.1"/>
</dbReference>
<dbReference type="CDD" id="cd16490">
    <property type="entry name" value="RING-CH-C4HC3_FANCL"/>
    <property type="match status" value="1"/>
</dbReference>
<feature type="domain" description="FANCL UBC-like" evidence="4">
    <location>
        <begin position="169"/>
        <end position="264"/>
    </location>
</feature>
<organism evidence="5 6">
    <name type="scientific">Trichoplax adhaerens</name>
    <name type="common">Trichoplax reptans</name>
    <dbReference type="NCBI Taxonomy" id="10228"/>
    <lineage>
        <taxon>Eukaryota</taxon>
        <taxon>Metazoa</taxon>
        <taxon>Placozoa</taxon>
        <taxon>Uniplacotomia</taxon>
        <taxon>Trichoplacea</taxon>
        <taxon>Trichoplacidae</taxon>
        <taxon>Trichoplax</taxon>
    </lineage>
</organism>
<evidence type="ECO:0000259" key="4">
    <source>
        <dbReference type="Pfam" id="PF18891"/>
    </source>
</evidence>
<reference evidence="5 6" key="1">
    <citation type="journal article" date="2008" name="Nature">
        <title>The Trichoplax genome and the nature of placozoans.</title>
        <authorList>
            <person name="Srivastava M."/>
            <person name="Begovic E."/>
            <person name="Chapman J."/>
            <person name="Putnam N.H."/>
            <person name="Hellsten U."/>
            <person name="Kawashima T."/>
            <person name="Kuo A."/>
            <person name="Mitros T."/>
            <person name="Salamov A."/>
            <person name="Carpenter M.L."/>
            <person name="Signorovitch A.Y."/>
            <person name="Moreno M.A."/>
            <person name="Kamm K."/>
            <person name="Grimwood J."/>
            <person name="Schmutz J."/>
            <person name="Shapiro H."/>
            <person name="Grigoriev I.V."/>
            <person name="Buss L.W."/>
            <person name="Schierwater B."/>
            <person name="Dellaporta S.L."/>
            <person name="Rokhsar D.S."/>
        </authorList>
    </citation>
    <scope>NUCLEOTIDE SEQUENCE [LARGE SCALE GENOMIC DNA]</scope>
    <source>
        <strain evidence="5 6">Grell-BS-1999</strain>
    </source>
</reference>
<evidence type="ECO:0008006" key="7">
    <source>
        <dbReference type="Google" id="ProtNLM"/>
    </source>
</evidence>
<dbReference type="GO" id="GO:0036297">
    <property type="term" value="P:interstrand cross-link repair"/>
    <property type="evidence" value="ECO:0007669"/>
    <property type="project" value="InterPro"/>
</dbReference>
<dbReference type="Gene3D" id="3.10.110.10">
    <property type="entry name" value="Ubiquitin Conjugating Enzyme"/>
    <property type="match status" value="1"/>
</dbReference>
<dbReference type="STRING" id="10228.B3S6G7"/>
<dbReference type="Gene3D" id="3.30.40.10">
    <property type="entry name" value="Zinc/RING finger domain, C3HC4 (zinc finger)"/>
    <property type="match status" value="1"/>
</dbReference>
<dbReference type="HOGENOM" id="CLU_045054_0_0_1"/>
<dbReference type="InterPro" id="IPR026848">
    <property type="entry name" value="Fancl"/>
</dbReference>
<dbReference type="GO" id="GO:0005634">
    <property type="term" value="C:nucleus"/>
    <property type="evidence" value="ECO:0000318"/>
    <property type="project" value="GO_Central"/>
</dbReference>
<evidence type="ECO:0000259" key="1">
    <source>
        <dbReference type="Pfam" id="PF09765"/>
    </source>
</evidence>
<dbReference type="GO" id="GO:0006513">
    <property type="term" value="P:protein monoubiquitination"/>
    <property type="evidence" value="ECO:0000318"/>
    <property type="project" value="GO_Central"/>
</dbReference>
<feature type="domain" description="FANCL UBC-like" evidence="3">
    <location>
        <begin position="76"/>
        <end position="164"/>
    </location>
</feature>
<feature type="domain" description="Fanconi anemia complex subunit FancL WD-repeat containing" evidence="1">
    <location>
        <begin position="1"/>
        <end position="55"/>
    </location>
</feature>
<dbReference type="GO" id="GO:0043240">
    <property type="term" value="C:Fanconi anaemia nuclear complex"/>
    <property type="evidence" value="ECO:0007669"/>
    <property type="project" value="InterPro"/>
</dbReference>
<dbReference type="Pfam" id="PF18890">
    <property type="entry name" value="FANCL_d2"/>
    <property type="match status" value="1"/>
</dbReference>
<dbReference type="Pfam" id="PF11793">
    <property type="entry name" value="FANCL_C"/>
    <property type="match status" value="1"/>
</dbReference>
<dbReference type="AlphaFoldDB" id="B3S6G7"/>
<dbReference type="InterPro" id="IPR026850">
    <property type="entry name" value="FANCL_C"/>
</dbReference>
<dbReference type="FunCoup" id="B3S6G7">
    <property type="interactions" value="911"/>
</dbReference>
<dbReference type="Pfam" id="PF18891">
    <property type="entry name" value="FANCL_d3"/>
    <property type="match status" value="1"/>
</dbReference>
<dbReference type="InterPro" id="IPR044037">
    <property type="entry name" value="FANCL_d3"/>
</dbReference>
<dbReference type="PhylomeDB" id="B3S6G7"/>
<dbReference type="Pfam" id="PF09765">
    <property type="entry name" value="FANCL_d1"/>
    <property type="match status" value="1"/>
</dbReference>
<sequence length="366" mass="42408">MRIALPESGLLSQAKIECDWKLKNILSNYKQVIQQKLEKAANLIQFMKEFKNLLEESYKVKLGTTSGIDDAFSLSFKEILPQLDDIGWENVDNIDDLFTSIRLVKRDLKSRHHYINTRFLQEEEICTPVFTTDLPIPLHLPKAKYQSLKFSIKESYHYFCEAIELCQAFFDVMDEIDKNTWVLEPQKASRASKERRFCLGKNISVQIDVNPYYPSTIPQYRFFGTDHNVSLLKQKLNNNLQLWNERKSLLTNLQKILEISIPSPTNSQKEEFITPCGICCGYRLNATLPDKVCDYSLCEKQFHSLCLLEWLKTLPSSRTSFSVIHGQCPYCKKPLNHYKLGSNCGYEFCDVNGLLGIGMVYKIQQH</sequence>
<dbReference type="eggNOG" id="KOG3268">
    <property type="taxonomic scope" value="Eukaryota"/>
</dbReference>
<dbReference type="InterPro" id="IPR019162">
    <property type="entry name" value="FancL_WD-rpt_cont_dom"/>
</dbReference>
<dbReference type="PANTHER" id="PTHR13206:SF0">
    <property type="entry name" value="E3 UBIQUITIN-PROTEIN LIGASE FANCL"/>
    <property type="match status" value="1"/>
</dbReference>
<evidence type="ECO:0000259" key="3">
    <source>
        <dbReference type="Pfam" id="PF18890"/>
    </source>
</evidence>
<dbReference type="KEGG" id="tad:TRIADDRAFT_59799"/>
<dbReference type="CDD" id="cd23786">
    <property type="entry name" value="ELF_FANCL"/>
    <property type="match status" value="1"/>
</dbReference>
<dbReference type="CDD" id="cd23831">
    <property type="entry name" value="DRWD-N_FANCL"/>
    <property type="match status" value="1"/>
</dbReference>
<proteinExistence type="predicted"/>
<dbReference type="InterPro" id="IPR043003">
    <property type="entry name" value="FANCL_d3_sf"/>
</dbReference>
<dbReference type="InterPro" id="IPR013083">
    <property type="entry name" value="Znf_RING/FYVE/PHD"/>
</dbReference>
<dbReference type="InParanoid" id="B3S6G7"/>
<dbReference type="InterPro" id="IPR043898">
    <property type="entry name" value="FANCL_d2"/>
</dbReference>
<dbReference type="GO" id="GO:0061630">
    <property type="term" value="F:ubiquitin protein ligase activity"/>
    <property type="evidence" value="ECO:0000318"/>
    <property type="project" value="GO_Central"/>
</dbReference>
<dbReference type="GO" id="GO:0006281">
    <property type="term" value="P:DNA repair"/>
    <property type="evidence" value="ECO:0000318"/>
    <property type="project" value="GO_Central"/>
</dbReference>
<dbReference type="CTD" id="6757118"/>
<dbReference type="InterPro" id="IPR016135">
    <property type="entry name" value="UBQ-conjugating_enzyme/RWD"/>
</dbReference>
<dbReference type="SUPFAM" id="SSF57850">
    <property type="entry name" value="RING/U-box"/>
    <property type="match status" value="1"/>
</dbReference>
<evidence type="ECO:0000313" key="6">
    <source>
        <dbReference type="Proteomes" id="UP000009022"/>
    </source>
</evidence>
<dbReference type="Proteomes" id="UP000009022">
    <property type="component" value="Unassembled WGS sequence"/>
</dbReference>
<keyword evidence="6" id="KW-1185">Reference proteome</keyword>
<feature type="domain" description="FANCL C-terminal" evidence="2">
    <location>
        <begin position="276"/>
        <end position="336"/>
    </location>
</feature>
<name>B3S6G7_TRIAD</name>
<dbReference type="Gene3D" id="3.10.110.20">
    <property type="entry name" value="RWD domain-like"/>
    <property type="match status" value="1"/>
</dbReference>
<dbReference type="SMART" id="SM01197">
    <property type="entry name" value="FANCL_C"/>
    <property type="match status" value="1"/>
</dbReference>
<accession>B3S6G7</accession>
<dbReference type="CDD" id="cd23832">
    <property type="entry name" value="DRWD-C_FANCL"/>
    <property type="match status" value="1"/>
</dbReference>
<dbReference type="GeneID" id="6757118"/>
<dbReference type="OMA" id="NRPFHAK"/>
<dbReference type="EMBL" id="DS985252">
    <property type="protein sequence ID" value="EDV21617.1"/>
    <property type="molecule type" value="Genomic_DNA"/>
</dbReference>
<dbReference type="PANTHER" id="PTHR13206">
    <property type="entry name" value="UBIQUITIN LIGASE PROTEIN PHF9 FANCONI ANEMIA GROUP L PROTEIN"/>
    <property type="match status" value="1"/>
</dbReference>
<gene>
    <name evidence="5" type="ORF">TRIADDRAFT_59799</name>
</gene>
<dbReference type="OrthoDB" id="10263265at2759"/>
<evidence type="ECO:0000259" key="2">
    <source>
        <dbReference type="Pfam" id="PF11793"/>
    </source>
</evidence>
<evidence type="ECO:0000313" key="5">
    <source>
        <dbReference type="EMBL" id="EDV21617.1"/>
    </source>
</evidence>
<protein>
    <recommendedName>
        <fullName evidence="7">RING-type domain-containing protein</fullName>
    </recommendedName>
</protein>